<evidence type="ECO:0000313" key="3">
    <source>
        <dbReference type="Proteomes" id="UP000261032"/>
    </source>
</evidence>
<dbReference type="AlphaFoldDB" id="A0A3E3EEG0"/>
<reference evidence="2 3" key="1">
    <citation type="submission" date="2018-08" db="EMBL/GenBank/DDBJ databases">
        <title>A genome reference for cultivated species of the human gut microbiota.</title>
        <authorList>
            <person name="Zou Y."/>
            <person name="Xue W."/>
            <person name="Luo G."/>
        </authorList>
    </citation>
    <scope>NUCLEOTIDE SEQUENCE [LARGE SCALE GENOMIC DNA]</scope>
    <source>
        <strain evidence="2 3">OM06-4</strain>
    </source>
</reference>
<evidence type="ECO:0000313" key="2">
    <source>
        <dbReference type="EMBL" id="RGD85397.1"/>
    </source>
</evidence>
<dbReference type="Gene3D" id="1.20.1260.10">
    <property type="match status" value="1"/>
</dbReference>
<dbReference type="Proteomes" id="UP000261032">
    <property type="component" value="Unassembled WGS sequence"/>
</dbReference>
<comment type="caution">
    <text evidence="2">The sequence shown here is derived from an EMBL/GenBank/DDBJ whole genome shotgun (WGS) entry which is preliminary data.</text>
</comment>
<sequence length="144" mass="16528">MIEPDTIKLLRECDAGIKMGAASIDDVLDYAHDETLRQHLIDCKREHEQLKEEIQTLLDKFHDEGKEPNPMAKGMSWVKTNAKLVMHESDQTIADLITDGCNMGVKSLNKYLNQYEAADEKTKDITKRLINLEEKLVIDIQQFL</sequence>
<name>A0A3E3EEG0_9FIRM</name>
<gene>
    <name evidence="2" type="ORF">DXB93_08465</name>
</gene>
<proteinExistence type="predicted"/>
<evidence type="ECO:0000256" key="1">
    <source>
        <dbReference type="SAM" id="Coils"/>
    </source>
</evidence>
<keyword evidence="1" id="KW-0175">Coiled coil</keyword>
<feature type="coiled-coil region" evidence="1">
    <location>
        <begin position="108"/>
        <end position="135"/>
    </location>
</feature>
<dbReference type="RefSeq" id="WP_117581328.1">
    <property type="nucleotide sequence ID" value="NZ_QUSL01000011.1"/>
</dbReference>
<organism evidence="2 3">
    <name type="scientific">Thomasclavelia ramosa</name>
    <dbReference type="NCBI Taxonomy" id="1547"/>
    <lineage>
        <taxon>Bacteria</taxon>
        <taxon>Bacillati</taxon>
        <taxon>Bacillota</taxon>
        <taxon>Erysipelotrichia</taxon>
        <taxon>Erysipelotrichales</taxon>
        <taxon>Coprobacillaceae</taxon>
        <taxon>Thomasclavelia</taxon>
    </lineage>
</organism>
<evidence type="ECO:0008006" key="4">
    <source>
        <dbReference type="Google" id="ProtNLM"/>
    </source>
</evidence>
<dbReference type="InterPro" id="IPR012347">
    <property type="entry name" value="Ferritin-like"/>
</dbReference>
<protein>
    <recommendedName>
        <fullName evidence="4">DUF2383 domain-containing protein</fullName>
    </recommendedName>
</protein>
<feature type="coiled-coil region" evidence="1">
    <location>
        <begin position="33"/>
        <end position="67"/>
    </location>
</feature>
<dbReference type="EMBL" id="QUSL01000011">
    <property type="protein sequence ID" value="RGD85397.1"/>
    <property type="molecule type" value="Genomic_DNA"/>
</dbReference>
<accession>A0A3E3EEG0</accession>